<gene>
    <name evidence="2" type="ORF">ACFQV2_10520</name>
</gene>
<evidence type="ECO:0000313" key="2">
    <source>
        <dbReference type="EMBL" id="MFC7613917.1"/>
    </source>
</evidence>
<protein>
    <submittedName>
        <fullName evidence="2">Uncharacterized protein</fullName>
    </submittedName>
</protein>
<sequence>MTDEYRDFIRRNHPDRGATRGLRGRARRTAGPPRRALRRPGGGRGPARGVVARVRRWYDRRFRKPRVR</sequence>
<accession>A0ABW2TJH9</accession>
<evidence type="ECO:0000313" key="3">
    <source>
        <dbReference type="Proteomes" id="UP001596512"/>
    </source>
</evidence>
<name>A0ABW2TJH9_9PSEU</name>
<evidence type="ECO:0000256" key="1">
    <source>
        <dbReference type="SAM" id="MobiDB-lite"/>
    </source>
</evidence>
<feature type="region of interest" description="Disordered" evidence="1">
    <location>
        <begin position="1"/>
        <end position="48"/>
    </location>
</feature>
<organism evidence="2 3">
    <name type="scientific">Actinokineospora soli</name>
    <dbReference type="NCBI Taxonomy" id="1048753"/>
    <lineage>
        <taxon>Bacteria</taxon>
        <taxon>Bacillati</taxon>
        <taxon>Actinomycetota</taxon>
        <taxon>Actinomycetes</taxon>
        <taxon>Pseudonocardiales</taxon>
        <taxon>Pseudonocardiaceae</taxon>
        <taxon>Actinokineospora</taxon>
    </lineage>
</organism>
<keyword evidence="3" id="KW-1185">Reference proteome</keyword>
<dbReference type="EMBL" id="JBHTEY010000004">
    <property type="protein sequence ID" value="MFC7613917.1"/>
    <property type="molecule type" value="Genomic_DNA"/>
</dbReference>
<reference evidence="3" key="1">
    <citation type="journal article" date="2019" name="Int. J. Syst. Evol. Microbiol.">
        <title>The Global Catalogue of Microorganisms (GCM) 10K type strain sequencing project: providing services to taxonomists for standard genome sequencing and annotation.</title>
        <authorList>
            <consortium name="The Broad Institute Genomics Platform"/>
            <consortium name="The Broad Institute Genome Sequencing Center for Infectious Disease"/>
            <person name="Wu L."/>
            <person name="Ma J."/>
        </authorList>
    </citation>
    <scope>NUCLEOTIDE SEQUENCE [LARGE SCALE GENOMIC DNA]</scope>
    <source>
        <strain evidence="3">JCM 17695</strain>
    </source>
</reference>
<proteinExistence type="predicted"/>
<comment type="caution">
    <text evidence="2">The sequence shown here is derived from an EMBL/GenBank/DDBJ whole genome shotgun (WGS) entry which is preliminary data.</text>
</comment>
<feature type="compositionally biased region" description="Basic and acidic residues" evidence="1">
    <location>
        <begin position="1"/>
        <end position="18"/>
    </location>
</feature>
<dbReference type="Proteomes" id="UP001596512">
    <property type="component" value="Unassembled WGS sequence"/>
</dbReference>